<dbReference type="PANTHER" id="PTHR36835:SF1">
    <property type="entry name" value="CYTOCHROME BO(3) UBIQUINOL OXIDASE SUBUNIT 4"/>
    <property type="match status" value="1"/>
</dbReference>
<dbReference type="InterPro" id="IPR014210">
    <property type="entry name" value="Cyt_o_ubiqinol_oxidase_su4"/>
</dbReference>
<protein>
    <submittedName>
        <fullName evidence="12">Uncharacterized protein</fullName>
    </submittedName>
</protein>
<evidence type="ECO:0000256" key="4">
    <source>
        <dbReference type="ARBA" id="ARBA00022475"/>
    </source>
</evidence>
<evidence type="ECO:0000256" key="11">
    <source>
        <dbReference type="SAM" id="Phobius"/>
    </source>
</evidence>
<dbReference type="AlphaFoldDB" id="A0A0F9DY39"/>
<dbReference type="GO" id="GO:0005886">
    <property type="term" value="C:plasma membrane"/>
    <property type="evidence" value="ECO:0007669"/>
    <property type="project" value="UniProtKB-SubCell"/>
</dbReference>
<evidence type="ECO:0000256" key="6">
    <source>
        <dbReference type="ARBA" id="ARBA00022982"/>
    </source>
</evidence>
<dbReference type="EMBL" id="LAZR01027138">
    <property type="protein sequence ID" value="KKL66644.1"/>
    <property type="molecule type" value="Genomic_DNA"/>
</dbReference>
<comment type="similarity">
    <text evidence="2">Belongs to the cytochrome c oxidase bacterial subunit 4 family.</text>
</comment>
<feature type="transmembrane region" description="Helical" evidence="11">
    <location>
        <begin position="64"/>
        <end position="84"/>
    </location>
</feature>
<feature type="region of interest" description="Disordered" evidence="10">
    <location>
        <begin position="1"/>
        <end position="25"/>
    </location>
</feature>
<evidence type="ECO:0000256" key="8">
    <source>
        <dbReference type="ARBA" id="ARBA00023002"/>
    </source>
</evidence>
<comment type="caution">
    <text evidence="12">The sequence shown here is derived from an EMBL/GenBank/DDBJ whole genome shotgun (WGS) entry which is preliminary data.</text>
</comment>
<evidence type="ECO:0000313" key="12">
    <source>
        <dbReference type="EMBL" id="KKL66644.1"/>
    </source>
</evidence>
<keyword evidence="8" id="KW-0560">Oxidoreductase</keyword>
<keyword evidence="9 11" id="KW-0472">Membrane</keyword>
<name>A0A0F9DY39_9ZZZZ</name>
<evidence type="ECO:0000256" key="7">
    <source>
        <dbReference type="ARBA" id="ARBA00022989"/>
    </source>
</evidence>
<dbReference type="PANTHER" id="PTHR36835">
    <property type="entry name" value="CYTOCHROME BO(3) UBIQUINOL OXIDASE SUBUNIT 4"/>
    <property type="match status" value="1"/>
</dbReference>
<dbReference type="Pfam" id="PF03626">
    <property type="entry name" value="COX4_pro"/>
    <property type="match status" value="1"/>
</dbReference>
<comment type="subcellular location">
    <subcellularLocation>
        <location evidence="1">Cell membrane</location>
        <topology evidence="1">Multi-pass membrane protein</topology>
    </subcellularLocation>
</comment>
<keyword evidence="4" id="KW-1003">Cell membrane</keyword>
<evidence type="ECO:0000256" key="2">
    <source>
        <dbReference type="ARBA" id="ARBA00008079"/>
    </source>
</evidence>
<evidence type="ECO:0000256" key="1">
    <source>
        <dbReference type="ARBA" id="ARBA00004651"/>
    </source>
</evidence>
<dbReference type="InterPro" id="IPR005171">
    <property type="entry name" value="Cyt_c_oxidase_su4_prok"/>
</dbReference>
<reference evidence="12" key="1">
    <citation type="journal article" date="2015" name="Nature">
        <title>Complex archaea that bridge the gap between prokaryotes and eukaryotes.</title>
        <authorList>
            <person name="Spang A."/>
            <person name="Saw J.H."/>
            <person name="Jorgensen S.L."/>
            <person name="Zaremba-Niedzwiedzka K."/>
            <person name="Martijn J."/>
            <person name="Lind A.E."/>
            <person name="van Eijk R."/>
            <person name="Schleper C."/>
            <person name="Guy L."/>
            <person name="Ettema T.J."/>
        </authorList>
    </citation>
    <scope>NUCLEOTIDE SEQUENCE</scope>
</reference>
<evidence type="ECO:0000256" key="10">
    <source>
        <dbReference type="SAM" id="MobiDB-lite"/>
    </source>
</evidence>
<dbReference type="GO" id="GO:0015078">
    <property type="term" value="F:proton transmembrane transporter activity"/>
    <property type="evidence" value="ECO:0007669"/>
    <property type="project" value="TreeGrafter"/>
</dbReference>
<keyword evidence="7 11" id="KW-1133">Transmembrane helix</keyword>
<dbReference type="InterPro" id="IPR050968">
    <property type="entry name" value="Cytochrome_c_oxidase_bac_sub4"/>
</dbReference>
<evidence type="ECO:0000256" key="5">
    <source>
        <dbReference type="ARBA" id="ARBA00022692"/>
    </source>
</evidence>
<organism evidence="12">
    <name type="scientific">marine sediment metagenome</name>
    <dbReference type="NCBI Taxonomy" id="412755"/>
    <lineage>
        <taxon>unclassified sequences</taxon>
        <taxon>metagenomes</taxon>
        <taxon>ecological metagenomes</taxon>
    </lineage>
</organism>
<feature type="transmembrane region" description="Helical" evidence="11">
    <location>
        <begin position="96"/>
        <end position="118"/>
    </location>
</feature>
<keyword evidence="3" id="KW-0813">Transport</keyword>
<sequence length="139" mass="15261">MSEHNAHPPSGDSHDHYQGHHGEETRPGHSTLKGYMIGFVLSVVLTAIPFWLVMANVIEGSGLTALVILAFAAAQIFVHMVYFLHMSPQAEGGWNLLALIFTLILVFIALAGSIWVMYNLNVNMMPGVMSEPVLEMQSQ</sequence>
<evidence type="ECO:0000256" key="3">
    <source>
        <dbReference type="ARBA" id="ARBA00022448"/>
    </source>
</evidence>
<dbReference type="GO" id="GO:0009486">
    <property type="term" value="F:cytochrome bo3 ubiquinol oxidase activity"/>
    <property type="evidence" value="ECO:0007669"/>
    <property type="project" value="InterPro"/>
</dbReference>
<dbReference type="GO" id="GO:0009319">
    <property type="term" value="C:cytochrome o ubiquinol oxidase complex"/>
    <property type="evidence" value="ECO:0007669"/>
    <property type="project" value="TreeGrafter"/>
</dbReference>
<accession>A0A0F9DY39</accession>
<proteinExistence type="inferred from homology"/>
<evidence type="ECO:0000256" key="9">
    <source>
        <dbReference type="ARBA" id="ARBA00023136"/>
    </source>
</evidence>
<keyword evidence="6" id="KW-0249">Electron transport</keyword>
<keyword evidence="5 11" id="KW-0812">Transmembrane</keyword>
<feature type="transmembrane region" description="Helical" evidence="11">
    <location>
        <begin position="35"/>
        <end position="58"/>
    </location>
</feature>
<gene>
    <name evidence="12" type="ORF">LCGC14_2142920</name>
</gene>
<dbReference type="NCBIfam" id="TIGR02847">
    <property type="entry name" value="CyoD"/>
    <property type="match status" value="1"/>
</dbReference>
<dbReference type="GO" id="GO:0019646">
    <property type="term" value="P:aerobic electron transport chain"/>
    <property type="evidence" value="ECO:0007669"/>
    <property type="project" value="TreeGrafter"/>
</dbReference>
<dbReference type="GO" id="GO:0015990">
    <property type="term" value="P:electron transport coupled proton transport"/>
    <property type="evidence" value="ECO:0007669"/>
    <property type="project" value="InterPro"/>
</dbReference>